<keyword evidence="5" id="KW-1185">Reference proteome</keyword>
<dbReference type="OrthoDB" id="19729at2759"/>
<proteinExistence type="inferred from homology"/>
<name>A0A6L2PB45_COPFO</name>
<dbReference type="Proteomes" id="UP000502823">
    <property type="component" value="Unassembled WGS sequence"/>
</dbReference>
<dbReference type="InParanoid" id="A0A6L2PB45"/>
<dbReference type="GO" id="GO:0045947">
    <property type="term" value="P:negative regulation of translational initiation"/>
    <property type="evidence" value="ECO:0007669"/>
    <property type="project" value="InterPro"/>
</dbReference>
<comment type="similarity">
    <text evidence="1">Belongs to the eIF4E-binding protein family.</text>
</comment>
<keyword evidence="3" id="KW-0652">Protein synthesis inhibitor</keyword>
<sequence>MSASPIARQATQCQTIPSRRVVINDASQLPADYSTTPGGTVYSTTPGGTRIVYERAFLMQLRNSPLAQTPPKNYPNFPASLMKDAGDVPKENTNIIPSPTKKGSLGSSFVFHGMLIAEEEVDGVGDKGSEDTISMWLSPNISTQYVHMCVGTKDCIHNFTLKNDAVNDEPQDQFQLEI</sequence>
<organism evidence="4 5">
    <name type="scientific">Coptotermes formosanus</name>
    <name type="common">Formosan subterranean termite</name>
    <dbReference type="NCBI Taxonomy" id="36987"/>
    <lineage>
        <taxon>Eukaryota</taxon>
        <taxon>Metazoa</taxon>
        <taxon>Ecdysozoa</taxon>
        <taxon>Arthropoda</taxon>
        <taxon>Hexapoda</taxon>
        <taxon>Insecta</taxon>
        <taxon>Pterygota</taxon>
        <taxon>Neoptera</taxon>
        <taxon>Polyneoptera</taxon>
        <taxon>Dictyoptera</taxon>
        <taxon>Blattodea</taxon>
        <taxon>Blattoidea</taxon>
        <taxon>Termitoidae</taxon>
        <taxon>Rhinotermitidae</taxon>
        <taxon>Coptotermes</taxon>
    </lineage>
</organism>
<evidence type="ECO:0000256" key="2">
    <source>
        <dbReference type="ARBA" id="ARBA00022845"/>
    </source>
</evidence>
<evidence type="ECO:0008006" key="6">
    <source>
        <dbReference type="Google" id="ProtNLM"/>
    </source>
</evidence>
<accession>A0A6L2PB45</accession>
<comment type="caution">
    <text evidence="4">The sequence shown here is derived from an EMBL/GenBank/DDBJ whole genome shotgun (WGS) entry which is preliminary data.</text>
</comment>
<reference evidence="5" key="1">
    <citation type="submission" date="2020-01" db="EMBL/GenBank/DDBJ databases">
        <title>Draft genome sequence of the Termite Coptotermes fromosanus.</title>
        <authorList>
            <person name="Itakura S."/>
            <person name="Yosikawa Y."/>
            <person name="Umezawa K."/>
        </authorList>
    </citation>
    <scope>NUCLEOTIDE SEQUENCE [LARGE SCALE GENOMIC DNA]</scope>
</reference>
<dbReference type="GO" id="GO:0005737">
    <property type="term" value="C:cytoplasm"/>
    <property type="evidence" value="ECO:0007669"/>
    <property type="project" value="TreeGrafter"/>
</dbReference>
<evidence type="ECO:0000313" key="4">
    <source>
        <dbReference type="EMBL" id="GFG29634.1"/>
    </source>
</evidence>
<evidence type="ECO:0000256" key="3">
    <source>
        <dbReference type="ARBA" id="ARBA00023193"/>
    </source>
</evidence>
<dbReference type="InterPro" id="IPR008606">
    <property type="entry name" value="EIF4EBP"/>
</dbReference>
<dbReference type="PANTHER" id="PTHR12669">
    <property type="entry name" value="EUKARYOTIC TRANSLATION INITIATION FACTOR 4E-BINDING PROTEIN"/>
    <property type="match status" value="1"/>
</dbReference>
<keyword evidence="2" id="KW-0810">Translation regulation</keyword>
<dbReference type="GO" id="GO:0008190">
    <property type="term" value="F:eukaryotic initiation factor 4E binding"/>
    <property type="evidence" value="ECO:0007669"/>
    <property type="project" value="InterPro"/>
</dbReference>
<gene>
    <name evidence="4" type="ORF">Cfor_10454</name>
</gene>
<protein>
    <recommendedName>
        <fullName evidence="6">Eukaryotic translation initiation factor 4E binding protein</fullName>
    </recommendedName>
</protein>
<dbReference type="PANTHER" id="PTHR12669:SF12">
    <property type="entry name" value="EUKARYOTIC TRANSLATION INITIATION FACTOR 4E-BINDING PROTEIN"/>
    <property type="match status" value="1"/>
</dbReference>
<evidence type="ECO:0000313" key="5">
    <source>
        <dbReference type="Proteomes" id="UP000502823"/>
    </source>
</evidence>
<dbReference type="AlphaFoldDB" id="A0A6L2PB45"/>
<dbReference type="EMBL" id="BLKM01007078">
    <property type="protein sequence ID" value="GFG29634.1"/>
    <property type="molecule type" value="Genomic_DNA"/>
</dbReference>
<dbReference type="Pfam" id="PF05456">
    <property type="entry name" value="eIF_4EBP"/>
    <property type="match status" value="1"/>
</dbReference>
<evidence type="ECO:0000256" key="1">
    <source>
        <dbReference type="ARBA" id="ARBA00005480"/>
    </source>
</evidence>